<keyword evidence="11 12" id="KW-0804">Transcription</keyword>
<evidence type="ECO:0000256" key="2">
    <source>
        <dbReference type="ARBA" id="ARBA00022515"/>
    </source>
</evidence>
<dbReference type="Gene3D" id="3.90.980.10">
    <property type="entry name" value="DNA primase, catalytic core, N-terminal domain"/>
    <property type="match status" value="1"/>
</dbReference>
<dbReference type="InterPro" id="IPR013264">
    <property type="entry name" value="DNAG_N"/>
</dbReference>
<dbReference type="InterPro" id="IPR050219">
    <property type="entry name" value="DnaG_primase"/>
</dbReference>
<dbReference type="NCBIfam" id="TIGR01391">
    <property type="entry name" value="dnaG"/>
    <property type="match status" value="1"/>
</dbReference>
<keyword evidence="8 12" id="KW-0862">Zinc</keyword>
<dbReference type="GO" id="GO:0008270">
    <property type="term" value="F:zinc ion binding"/>
    <property type="evidence" value="ECO:0007669"/>
    <property type="project" value="UniProtKB-UniRule"/>
</dbReference>
<dbReference type="Gene3D" id="3.90.580.10">
    <property type="entry name" value="Zinc finger, CHC2-type domain"/>
    <property type="match status" value="1"/>
</dbReference>
<evidence type="ECO:0000256" key="1">
    <source>
        <dbReference type="ARBA" id="ARBA00022478"/>
    </source>
</evidence>
<evidence type="ECO:0000256" key="9">
    <source>
        <dbReference type="ARBA" id="ARBA00022842"/>
    </source>
</evidence>
<evidence type="ECO:0000256" key="10">
    <source>
        <dbReference type="ARBA" id="ARBA00023125"/>
    </source>
</evidence>
<dbReference type="InterPro" id="IPR037068">
    <property type="entry name" value="DNA_primase_core_N_sf"/>
</dbReference>
<comment type="cofactor">
    <cofactor evidence="12 13 14">
        <name>Zn(2+)</name>
        <dbReference type="ChEBI" id="CHEBI:29105"/>
    </cofactor>
    <text evidence="12 13 14">Binds 1 zinc ion per monomer.</text>
</comment>
<dbReference type="PANTHER" id="PTHR30313:SF2">
    <property type="entry name" value="DNA PRIMASE"/>
    <property type="match status" value="1"/>
</dbReference>
<feature type="region of interest" description="Disordered" evidence="15">
    <location>
        <begin position="462"/>
        <end position="482"/>
    </location>
</feature>
<evidence type="ECO:0000256" key="15">
    <source>
        <dbReference type="SAM" id="MobiDB-lite"/>
    </source>
</evidence>
<evidence type="ECO:0000256" key="8">
    <source>
        <dbReference type="ARBA" id="ARBA00022833"/>
    </source>
</evidence>
<dbReference type="Pfam" id="PF13155">
    <property type="entry name" value="Toprim_2"/>
    <property type="match status" value="1"/>
</dbReference>
<name>A0AA89I0K0_9LACO</name>
<dbReference type="PANTHER" id="PTHR30313">
    <property type="entry name" value="DNA PRIMASE"/>
    <property type="match status" value="1"/>
</dbReference>
<dbReference type="GO" id="GO:0005737">
    <property type="term" value="C:cytoplasm"/>
    <property type="evidence" value="ECO:0007669"/>
    <property type="project" value="TreeGrafter"/>
</dbReference>
<dbReference type="PROSITE" id="PS50880">
    <property type="entry name" value="TOPRIM"/>
    <property type="match status" value="1"/>
</dbReference>
<dbReference type="GO" id="GO:0000428">
    <property type="term" value="C:DNA-directed RNA polymerase complex"/>
    <property type="evidence" value="ECO:0007669"/>
    <property type="project" value="UniProtKB-KW"/>
</dbReference>
<organism evidence="17 18">
    <name type="scientific">Latilactobacillus graminis DSM 20719</name>
    <dbReference type="NCBI Taxonomy" id="1423752"/>
    <lineage>
        <taxon>Bacteria</taxon>
        <taxon>Bacillati</taxon>
        <taxon>Bacillota</taxon>
        <taxon>Bacilli</taxon>
        <taxon>Lactobacillales</taxon>
        <taxon>Lactobacillaceae</taxon>
        <taxon>Latilactobacillus</taxon>
    </lineage>
</organism>
<keyword evidence="1 12" id="KW-0240">DNA-directed RNA polymerase</keyword>
<dbReference type="InterPro" id="IPR006295">
    <property type="entry name" value="DNA_primase_DnaG"/>
</dbReference>
<evidence type="ECO:0000256" key="14">
    <source>
        <dbReference type="PIRSR" id="PIRSR002811-1"/>
    </source>
</evidence>
<dbReference type="InterPro" id="IPR036977">
    <property type="entry name" value="DNA_primase_Znf_CHC2"/>
</dbReference>
<dbReference type="Gene3D" id="3.40.1360.10">
    <property type="match status" value="1"/>
</dbReference>
<evidence type="ECO:0000256" key="5">
    <source>
        <dbReference type="ARBA" id="ARBA00022705"/>
    </source>
</evidence>
<feature type="zinc finger region" description="CHC2-type" evidence="12 14">
    <location>
        <begin position="58"/>
        <end position="82"/>
    </location>
</feature>
<dbReference type="InterPro" id="IPR034151">
    <property type="entry name" value="TOPRIM_DnaG_bac"/>
</dbReference>
<comment type="similarity">
    <text evidence="12 13">Belongs to the DnaG primase family.</text>
</comment>
<dbReference type="GO" id="GO:0003677">
    <property type="term" value="F:DNA binding"/>
    <property type="evidence" value="ECO:0007669"/>
    <property type="project" value="UniProtKB-KW"/>
</dbReference>
<comment type="function">
    <text evidence="12 13">RNA polymerase that catalyzes the synthesis of short RNA molecules used as primers for DNA polymerase during DNA replication.</text>
</comment>
<evidence type="ECO:0000256" key="3">
    <source>
        <dbReference type="ARBA" id="ARBA00022679"/>
    </source>
</evidence>
<dbReference type="EMBL" id="AYZB01000035">
    <property type="protein sequence ID" value="KRM22260.1"/>
    <property type="molecule type" value="Genomic_DNA"/>
</dbReference>
<dbReference type="AlphaFoldDB" id="A0AA89I0K0"/>
<evidence type="ECO:0000313" key="17">
    <source>
        <dbReference type="EMBL" id="KRM22260.1"/>
    </source>
</evidence>
<dbReference type="Proteomes" id="UP000050823">
    <property type="component" value="Unassembled WGS sequence"/>
</dbReference>
<dbReference type="SMART" id="SM00400">
    <property type="entry name" value="ZnF_CHCC"/>
    <property type="match status" value="1"/>
</dbReference>
<keyword evidence="4 12" id="KW-0548">Nucleotidyltransferase</keyword>
<dbReference type="Pfam" id="PF01807">
    <property type="entry name" value="Zn_ribbon_DnaG"/>
    <property type="match status" value="1"/>
</dbReference>
<dbReference type="SMART" id="SM00493">
    <property type="entry name" value="TOPRIM"/>
    <property type="match status" value="1"/>
</dbReference>
<dbReference type="InterPro" id="IPR030846">
    <property type="entry name" value="DnaG_bac"/>
</dbReference>
<evidence type="ECO:0000256" key="7">
    <source>
        <dbReference type="ARBA" id="ARBA00022771"/>
    </source>
</evidence>
<evidence type="ECO:0000256" key="13">
    <source>
        <dbReference type="PIRNR" id="PIRNR002811"/>
    </source>
</evidence>
<sequence>MRLLQSLLQFEMKREVRPMAGKIPNDVIDDIRGQTNIVDVVGQYVQLKKSGNNLFGICPFHDEKTPSFSVSEEKQIFHCFSCGRGGNVFKFLMELEQINFPEAIIKVADFVGYNLAETYRPAQNMQESSEVTQFKQLYREATELFTHILMSTEAGQLALDYLHERGLTDQLIETFRIGYLPDQADLMLAFFQSKEVPYQTLRQSGLFIETQTGKLHDRFSGRIMFPIRNPQGEVIAFSGRILTKQPNQPKYLNSPETIIFNKRKVLFNYDLAKATIHQARKVYLFEGFMDVIAAYSAGIQNGVASMGTSLTTEQLGLLSQQAQELIICYDGDRPGIEAMKRAISLLRQNTALELSVVVLPSEADPDEYIRQYGPEQLKTTLENGAETPVAFELRYLKQRLNLDNEKDQLDYVQQALAVVASLESPLEIEIYLKQIAADSGITLDTLKRQLLTVRVKHATQQPLTTSHHTYDRPPIPDEPNGPPRIRGNFQITATRQQQRLTRVEHAEQEVLHMLMNDDDMRLQLENNAEFSFVHTPYQLIYELWRAFLAEGKTTLADFMGYIPDDLQALVVQIDALDLPAEASQAALNDCLVVIAQNNLEEQLREAKIALKEATKLGNTSEETRLTLEVIRLVSQKKLGN</sequence>
<keyword evidence="10 12" id="KW-0238">DNA-binding</keyword>
<dbReference type="InterPro" id="IPR002694">
    <property type="entry name" value="Znf_CHC2"/>
</dbReference>
<keyword evidence="7 12" id="KW-0863">Zinc-finger</keyword>
<gene>
    <name evidence="12" type="primary">dnaG</name>
    <name evidence="17" type="ORF">FC90_GL000859</name>
</gene>
<dbReference type="PIRSF" id="PIRSF002811">
    <property type="entry name" value="DnaG"/>
    <property type="match status" value="1"/>
</dbReference>
<dbReference type="GO" id="GO:0003899">
    <property type="term" value="F:DNA-directed RNA polymerase activity"/>
    <property type="evidence" value="ECO:0007669"/>
    <property type="project" value="UniProtKB-UniRule"/>
</dbReference>
<dbReference type="CDD" id="cd03364">
    <property type="entry name" value="TOPRIM_DnaG_primases"/>
    <property type="match status" value="1"/>
</dbReference>
<dbReference type="HAMAP" id="MF_00974">
    <property type="entry name" value="DNA_primase_DnaG"/>
    <property type="match status" value="1"/>
</dbReference>
<dbReference type="GO" id="GO:0006269">
    <property type="term" value="P:DNA replication, synthesis of primer"/>
    <property type="evidence" value="ECO:0007669"/>
    <property type="project" value="UniProtKB-UniRule"/>
</dbReference>
<dbReference type="Pfam" id="PF08275">
    <property type="entry name" value="DNAG_N"/>
    <property type="match status" value="1"/>
</dbReference>
<dbReference type="GO" id="GO:1990077">
    <property type="term" value="C:primosome complex"/>
    <property type="evidence" value="ECO:0007669"/>
    <property type="project" value="UniProtKB-KW"/>
</dbReference>
<keyword evidence="3 12" id="KW-0808">Transferase</keyword>
<accession>A0AA89I0K0</accession>
<evidence type="ECO:0000256" key="6">
    <source>
        <dbReference type="ARBA" id="ARBA00022723"/>
    </source>
</evidence>
<keyword evidence="2 12" id="KW-0639">Primosome</keyword>
<evidence type="ECO:0000256" key="11">
    <source>
        <dbReference type="ARBA" id="ARBA00023163"/>
    </source>
</evidence>
<reference evidence="17 18" key="1">
    <citation type="journal article" date="2015" name="Genome Announc.">
        <title>Expanding the biotechnology potential of lactobacilli through comparative genomics of 213 strains and associated genera.</title>
        <authorList>
            <person name="Sun Z."/>
            <person name="Harris H.M."/>
            <person name="McCann A."/>
            <person name="Guo C."/>
            <person name="Argimon S."/>
            <person name="Zhang W."/>
            <person name="Yang X."/>
            <person name="Jeffery I.B."/>
            <person name="Cooney J.C."/>
            <person name="Kagawa T.F."/>
            <person name="Liu W."/>
            <person name="Song Y."/>
            <person name="Salvetti E."/>
            <person name="Wrobel A."/>
            <person name="Rasinkangas P."/>
            <person name="Parkhill J."/>
            <person name="Rea M.C."/>
            <person name="O'Sullivan O."/>
            <person name="Ritari J."/>
            <person name="Douillard F.P."/>
            <person name="Paul Ross R."/>
            <person name="Yang R."/>
            <person name="Briner A.E."/>
            <person name="Felis G.E."/>
            <person name="de Vos W.M."/>
            <person name="Barrangou R."/>
            <person name="Klaenhammer T.R."/>
            <person name="Caufield P.W."/>
            <person name="Cui Y."/>
            <person name="Zhang H."/>
            <person name="O'Toole P.W."/>
        </authorList>
    </citation>
    <scope>NUCLEOTIDE SEQUENCE [LARGE SCALE GENOMIC DNA]</scope>
    <source>
        <strain evidence="17 18">DSM 20719</strain>
    </source>
</reference>
<keyword evidence="9" id="KW-0460">Magnesium</keyword>
<dbReference type="Pfam" id="PF10410">
    <property type="entry name" value="DnaB_bind"/>
    <property type="match status" value="1"/>
</dbReference>
<dbReference type="InterPro" id="IPR016136">
    <property type="entry name" value="DNA_helicase_N/primase_C"/>
</dbReference>
<comment type="catalytic activity">
    <reaction evidence="12">
        <text>ssDNA + n NTP = ssDNA/pppN(pN)n-1 hybrid + (n-1) diphosphate.</text>
        <dbReference type="EC" id="2.7.7.101"/>
    </reaction>
</comment>
<evidence type="ECO:0000256" key="12">
    <source>
        <dbReference type="HAMAP-Rule" id="MF_00974"/>
    </source>
</evidence>
<dbReference type="SUPFAM" id="SSF56731">
    <property type="entry name" value="DNA primase core"/>
    <property type="match status" value="1"/>
</dbReference>
<evidence type="ECO:0000313" key="18">
    <source>
        <dbReference type="Proteomes" id="UP000050823"/>
    </source>
</evidence>
<dbReference type="InterPro" id="IPR019475">
    <property type="entry name" value="DNA_primase_DnaB-bd"/>
</dbReference>
<comment type="domain">
    <text evidence="12">Contains an N-terminal zinc-binding domain, a central core domain that contains the primase activity, and a C-terminal DnaB-binding domain.</text>
</comment>
<keyword evidence="5 12" id="KW-0235">DNA replication</keyword>
<proteinExistence type="inferred from homology"/>
<evidence type="ECO:0000256" key="4">
    <source>
        <dbReference type="ARBA" id="ARBA00022695"/>
    </source>
</evidence>
<keyword evidence="6 12" id="KW-0479">Metal-binding</keyword>
<dbReference type="Gene3D" id="1.10.860.10">
    <property type="entry name" value="DNAb Helicase, Chain A"/>
    <property type="match status" value="1"/>
</dbReference>
<dbReference type="EC" id="2.7.7.101" evidence="12"/>
<protein>
    <recommendedName>
        <fullName evidence="12 13">DNA primase</fullName>
        <ecNumber evidence="12">2.7.7.101</ecNumber>
    </recommendedName>
</protein>
<evidence type="ECO:0000259" key="16">
    <source>
        <dbReference type="PROSITE" id="PS50880"/>
    </source>
</evidence>
<comment type="subunit">
    <text evidence="12">Monomer. Interacts with DnaB.</text>
</comment>
<dbReference type="InterPro" id="IPR006171">
    <property type="entry name" value="TOPRIM_dom"/>
</dbReference>
<feature type="domain" description="Toprim" evidence="16">
    <location>
        <begin position="280"/>
        <end position="362"/>
    </location>
</feature>
<dbReference type="FunFam" id="3.90.580.10:FF:000001">
    <property type="entry name" value="DNA primase"/>
    <property type="match status" value="1"/>
</dbReference>
<dbReference type="SUPFAM" id="SSF57783">
    <property type="entry name" value="Zinc beta-ribbon"/>
    <property type="match status" value="1"/>
</dbReference>
<comment type="caution">
    <text evidence="17">The sequence shown here is derived from an EMBL/GenBank/DDBJ whole genome shotgun (WGS) entry which is preliminary data.</text>
</comment>